<dbReference type="PANTHER" id="PTHR10353:SF209">
    <property type="entry name" value="GALACTOLIPID GALACTOSYLTRANSFERASE SFR2, CHLOROPLASTIC"/>
    <property type="match status" value="1"/>
</dbReference>
<evidence type="ECO:0000256" key="1">
    <source>
        <dbReference type="ARBA" id="ARBA00010838"/>
    </source>
</evidence>
<name>A0A3S3BU24_9NOCA</name>
<dbReference type="PANTHER" id="PTHR10353">
    <property type="entry name" value="GLYCOSYL HYDROLASE"/>
    <property type="match status" value="1"/>
</dbReference>
<dbReference type="InterPro" id="IPR001360">
    <property type="entry name" value="Glyco_hydro_1"/>
</dbReference>
<gene>
    <name evidence="8" type="ORF">EGT67_13355</name>
</gene>
<reference evidence="8 9" key="1">
    <citation type="submission" date="2018-11" db="EMBL/GenBank/DDBJ databases">
        <title>Rhodococcus spongicola sp. nov. and Rhodococcus xishaensis sp. nov. from marine sponges.</title>
        <authorList>
            <person name="Li L."/>
            <person name="Lin H.W."/>
        </authorList>
    </citation>
    <scope>NUCLEOTIDE SEQUENCE [LARGE SCALE GENOMIC DNA]</scope>
    <source>
        <strain evidence="8 9">CCTCC AB2014297</strain>
    </source>
</reference>
<evidence type="ECO:0000256" key="7">
    <source>
        <dbReference type="SAM" id="SignalP"/>
    </source>
</evidence>
<dbReference type="PRINTS" id="PR00131">
    <property type="entry name" value="GLHYDRLASE1"/>
</dbReference>
<dbReference type="RefSeq" id="WP_127916553.1">
    <property type="nucleotide sequence ID" value="NZ_RKLP01000006.1"/>
</dbReference>
<dbReference type="GO" id="GO:0008422">
    <property type="term" value="F:beta-glucosidase activity"/>
    <property type="evidence" value="ECO:0007669"/>
    <property type="project" value="UniProtKB-EC"/>
</dbReference>
<dbReference type="Gene3D" id="3.20.20.80">
    <property type="entry name" value="Glycosidases"/>
    <property type="match status" value="2"/>
</dbReference>
<evidence type="ECO:0000256" key="4">
    <source>
        <dbReference type="PROSITE-ProRule" id="PRU10055"/>
    </source>
</evidence>
<keyword evidence="9" id="KW-1185">Reference proteome</keyword>
<protein>
    <submittedName>
        <fullName evidence="8">Glycoside hydrolase family 1 protein</fullName>
    </submittedName>
</protein>
<dbReference type="PROSITE" id="PS00653">
    <property type="entry name" value="GLYCOSYL_HYDROL_F1_2"/>
    <property type="match status" value="1"/>
</dbReference>
<evidence type="ECO:0000313" key="8">
    <source>
        <dbReference type="EMBL" id="RVW09262.1"/>
    </source>
</evidence>
<dbReference type="SUPFAM" id="SSF51445">
    <property type="entry name" value="(Trans)glycosidases"/>
    <property type="match status" value="1"/>
</dbReference>
<keyword evidence="7" id="KW-0732">Signal</keyword>
<dbReference type="InterPro" id="IPR018120">
    <property type="entry name" value="Glyco_hydro_1_AS"/>
</dbReference>
<proteinExistence type="inferred from homology"/>
<feature type="signal peptide" evidence="7">
    <location>
        <begin position="1"/>
        <end position="24"/>
    </location>
</feature>
<dbReference type="InterPro" id="IPR033132">
    <property type="entry name" value="GH_1_N_CS"/>
</dbReference>
<dbReference type="InterPro" id="IPR017853">
    <property type="entry name" value="GH"/>
</dbReference>
<comment type="similarity">
    <text evidence="1 5">Belongs to the glycosyl hydrolase 1 family.</text>
</comment>
<organism evidence="8 9">
    <name type="scientific">Prescottella agglutinans</name>
    <dbReference type="NCBI Taxonomy" id="1644129"/>
    <lineage>
        <taxon>Bacteria</taxon>
        <taxon>Bacillati</taxon>
        <taxon>Actinomycetota</taxon>
        <taxon>Actinomycetes</taxon>
        <taxon>Mycobacteriales</taxon>
        <taxon>Nocardiaceae</taxon>
        <taxon>Prescottella</taxon>
    </lineage>
</organism>
<dbReference type="EMBL" id="RKLP01000006">
    <property type="protein sequence ID" value="RVW09262.1"/>
    <property type="molecule type" value="Genomic_DNA"/>
</dbReference>
<evidence type="ECO:0000256" key="2">
    <source>
        <dbReference type="ARBA" id="ARBA00022801"/>
    </source>
</evidence>
<dbReference type="Pfam" id="PF00232">
    <property type="entry name" value="Glyco_hydro_1"/>
    <property type="match status" value="2"/>
</dbReference>
<evidence type="ECO:0000256" key="6">
    <source>
        <dbReference type="RuleBase" id="RU004468"/>
    </source>
</evidence>
<keyword evidence="3 6" id="KW-0326">Glycosidase</keyword>
<feature type="active site" description="Nucleophile" evidence="4">
    <location>
        <position position="306"/>
    </location>
</feature>
<evidence type="ECO:0000256" key="3">
    <source>
        <dbReference type="ARBA" id="ARBA00023295"/>
    </source>
</evidence>
<accession>A0A3S3BU24</accession>
<dbReference type="AlphaFoldDB" id="A0A3S3BU24"/>
<feature type="chain" id="PRO_5018744405" evidence="7">
    <location>
        <begin position="25"/>
        <end position="433"/>
    </location>
</feature>
<dbReference type="GO" id="GO:0005975">
    <property type="term" value="P:carbohydrate metabolic process"/>
    <property type="evidence" value="ECO:0007669"/>
    <property type="project" value="InterPro"/>
</dbReference>
<dbReference type="PROSITE" id="PS00572">
    <property type="entry name" value="GLYCOSYL_HYDROL_F1_1"/>
    <property type="match status" value="1"/>
</dbReference>
<dbReference type="Proteomes" id="UP000286208">
    <property type="component" value="Unassembled WGS sequence"/>
</dbReference>
<dbReference type="OrthoDB" id="9765195at2"/>
<keyword evidence="2 6" id="KW-0378">Hydrolase</keyword>
<evidence type="ECO:0000313" key="9">
    <source>
        <dbReference type="Proteomes" id="UP000286208"/>
    </source>
</evidence>
<sequence length="433" mass="47775">MKAVLRSTIVALAATLLAAPAAHAGPLGDDFLWGVATSGFQSEGSSPDSNWARYSASGKTDDEVGDAVDFRHRYGEDIDNAAALGVDVFRFGIEWARVQPNPGTWDEAEFAYYDDVVRRIRSHGMTPMITLDHWVYPGWIADRGGWADPRTVDDWLANAEKVVDRYQDVGAIWITFNEPTTYAQRELTFGGISLGDVHKMFDGMTRAHRAIYDRIHQLDPSARVGSNLAFIPAVFGPLDGLFVDRVTDKLDFLGIDYYYGVSLDNVSAIAAATDRFYDVVPQPDGIYHALMAYHRKLPGMPLYVVENGMSTDDGKPRADGYTRSDHLRDHVYWIERAREDGADVIGYNYWSITDNYEWGSYRPRFGLYTVDALTDPTLTRRPTDAVETYRTIIAGGGVPADYRPVMAEAFCSLVDPPRSCVGSGSSGGSGGGS</sequence>
<comment type="caution">
    <text evidence="8">The sequence shown here is derived from an EMBL/GenBank/DDBJ whole genome shotgun (WGS) entry which is preliminary data.</text>
</comment>
<evidence type="ECO:0000256" key="5">
    <source>
        <dbReference type="RuleBase" id="RU003690"/>
    </source>
</evidence>